<gene>
    <name evidence="2" type="ORF">NK6_6321</name>
</gene>
<evidence type="ECO:0000256" key="1">
    <source>
        <dbReference type="SAM" id="MobiDB-lite"/>
    </source>
</evidence>
<name>A0A0E4FXI0_9BRAD</name>
<sequence>MRHGGEINRRVGRWQGLDTSLARATDGYLADKLHSIGYPDWSFATILSRSPAGSSARYEPDGPQPSEMLSRSPH</sequence>
<dbReference type="Proteomes" id="UP000063308">
    <property type="component" value="Chromosome"/>
</dbReference>
<organism evidence="2 3">
    <name type="scientific">Bradyrhizobium diazoefficiens</name>
    <dbReference type="NCBI Taxonomy" id="1355477"/>
    <lineage>
        <taxon>Bacteria</taxon>
        <taxon>Pseudomonadati</taxon>
        <taxon>Pseudomonadota</taxon>
        <taxon>Alphaproteobacteria</taxon>
        <taxon>Hyphomicrobiales</taxon>
        <taxon>Nitrobacteraceae</taxon>
        <taxon>Bradyrhizobium</taxon>
    </lineage>
</organism>
<proteinExistence type="predicted"/>
<dbReference type="AlphaFoldDB" id="A0A0E4FXI0"/>
<evidence type="ECO:0000313" key="3">
    <source>
        <dbReference type="Proteomes" id="UP000063308"/>
    </source>
</evidence>
<reference evidence="2 3" key="1">
    <citation type="submission" date="2014-11" db="EMBL/GenBank/DDBJ databases">
        <title>Symbiosis island explosion on the genome of extra-slow-growing strains of soybean bradyrhizobia with massive insertion sequences.</title>
        <authorList>
            <person name="Iida T."/>
            <person name="Minamisawa K."/>
        </authorList>
    </citation>
    <scope>NUCLEOTIDE SEQUENCE [LARGE SCALE GENOMIC DNA]</scope>
    <source>
        <strain evidence="2 3">NK6</strain>
    </source>
</reference>
<dbReference type="EMBL" id="AP014685">
    <property type="protein sequence ID" value="BAR59474.1"/>
    <property type="molecule type" value="Genomic_DNA"/>
</dbReference>
<accession>A0A0E4FXI0</accession>
<protein>
    <submittedName>
        <fullName evidence="2">Uncharacterized protein</fullName>
    </submittedName>
</protein>
<feature type="region of interest" description="Disordered" evidence="1">
    <location>
        <begin position="52"/>
        <end position="74"/>
    </location>
</feature>
<evidence type="ECO:0000313" key="2">
    <source>
        <dbReference type="EMBL" id="BAR59474.1"/>
    </source>
</evidence>